<dbReference type="PANTHER" id="PTHR30203:SF20">
    <property type="entry name" value="MULTIDRUG RESISTANCE OUTER MEMBRANE PROTEIN MDTP-RELATED"/>
    <property type="match status" value="1"/>
</dbReference>
<keyword evidence="6" id="KW-0564">Palmitate</keyword>
<dbReference type="Gene3D" id="2.20.200.10">
    <property type="entry name" value="Outer membrane efflux proteins (OEP)"/>
    <property type="match status" value="1"/>
</dbReference>
<keyword evidence="4" id="KW-0732">Signal</keyword>
<dbReference type="Pfam" id="PF02321">
    <property type="entry name" value="OEP"/>
    <property type="match status" value="2"/>
</dbReference>
<dbReference type="InterPro" id="IPR003423">
    <property type="entry name" value="OMP_efflux"/>
</dbReference>
<keyword evidence="3" id="KW-0812">Transmembrane</keyword>
<keyword evidence="2" id="KW-1134">Transmembrane beta strand</keyword>
<reference evidence="9" key="1">
    <citation type="submission" date="2016-10" db="EMBL/GenBank/DDBJ databases">
        <title>Sequence of Gallionella enrichment culture.</title>
        <authorList>
            <person name="Poehlein A."/>
            <person name="Muehling M."/>
            <person name="Daniel R."/>
        </authorList>
    </citation>
    <scope>NUCLEOTIDE SEQUENCE</scope>
</reference>
<evidence type="ECO:0000256" key="4">
    <source>
        <dbReference type="ARBA" id="ARBA00022729"/>
    </source>
</evidence>
<dbReference type="PANTHER" id="PTHR30203">
    <property type="entry name" value="OUTER MEMBRANE CATION EFFLUX PROTEIN"/>
    <property type="match status" value="1"/>
</dbReference>
<evidence type="ECO:0000256" key="1">
    <source>
        <dbReference type="ARBA" id="ARBA00004370"/>
    </source>
</evidence>
<dbReference type="NCBIfam" id="TIGR01845">
    <property type="entry name" value="outer_NodT"/>
    <property type="match status" value="1"/>
</dbReference>
<evidence type="ECO:0000256" key="6">
    <source>
        <dbReference type="ARBA" id="ARBA00023139"/>
    </source>
</evidence>
<evidence type="ECO:0000256" key="3">
    <source>
        <dbReference type="ARBA" id="ARBA00022692"/>
    </source>
</evidence>
<protein>
    <submittedName>
        <fullName evidence="9">Multidrug resistance outer membrane protein MdtP</fullName>
    </submittedName>
</protein>
<comment type="caution">
    <text evidence="9">The sequence shown here is derived from an EMBL/GenBank/DDBJ whole genome shotgun (WGS) entry which is preliminary data.</text>
</comment>
<evidence type="ECO:0000313" key="9">
    <source>
        <dbReference type="EMBL" id="OIQ90529.1"/>
    </source>
</evidence>
<sequence>MTTTLTKNLTAAACVRPARRLQGCRCAMLLASLLLAGCASQGAVQPTAQAVQPARLGLSGGPAEFPRDNWWTQFDDPELNRLVAQALADNPTLQEAQARLRQAQAAVGVAQSSLEPKLGAAVNSTRQRFSENDIYPPPLGGGIYTENQALLQGSYELDFFGLHRAQLQASIGQARASQAQAQAARVLLAANVASGYFSLAKLDAQRAVLERTLAQRRHIEQLVRDRVRAGLETSLQQRQAQAEIPQIQLQIEQNAQAQAEARHALAALLGQGPQVTASLSPSLRALPMPALPADIPAALIGRRADVVAARWQAQSALAGVKAARAAFYPNISLTAFAGYTALGFSQFLAAGSRAYGVGPALTLPIFEGGKLRANLRGQVAGADAAIDLYNATLVNAVREVADALSSRRSLQKQLAQQHEALTLAEDAYALAQQRYRAGLSNYLSVLSTENAVLQLRQAGVNLKAQALLDDVALIRALGGGYAAPQLPALPGDGAAATAATASGGATRPSSMR</sequence>
<keyword evidence="5" id="KW-0472">Membrane</keyword>
<evidence type="ECO:0000256" key="2">
    <source>
        <dbReference type="ARBA" id="ARBA00022452"/>
    </source>
</evidence>
<dbReference type="GO" id="GO:0016020">
    <property type="term" value="C:membrane"/>
    <property type="evidence" value="ECO:0007669"/>
    <property type="project" value="UniProtKB-SubCell"/>
</dbReference>
<organism evidence="9">
    <name type="scientific">mine drainage metagenome</name>
    <dbReference type="NCBI Taxonomy" id="410659"/>
    <lineage>
        <taxon>unclassified sequences</taxon>
        <taxon>metagenomes</taxon>
        <taxon>ecological metagenomes</taxon>
    </lineage>
</organism>
<evidence type="ECO:0000256" key="5">
    <source>
        <dbReference type="ARBA" id="ARBA00023136"/>
    </source>
</evidence>
<comment type="subcellular location">
    <subcellularLocation>
        <location evidence="1">Membrane</location>
    </subcellularLocation>
</comment>
<keyword evidence="7" id="KW-0449">Lipoprotein</keyword>
<dbReference type="InterPro" id="IPR010131">
    <property type="entry name" value="MdtP/NodT-like"/>
</dbReference>
<evidence type="ECO:0000256" key="8">
    <source>
        <dbReference type="SAM" id="MobiDB-lite"/>
    </source>
</evidence>
<proteinExistence type="predicted"/>
<accession>A0A1J5R3N1</accession>
<dbReference type="AlphaFoldDB" id="A0A1J5R3N1"/>
<dbReference type="SUPFAM" id="SSF56954">
    <property type="entry name" value="Outer membrane efflux proteins (OEP)"/>
    <property type="match status" value="1"/>
</dbReference>
<feature type="region of interest" description="Disordered" evidence="8">
    <location>
        <begin position="493"/>
        <end position="512"/>
    </location>
</feature>
<gene>
    <name evidence="9" type="primary">mdtP_6</name>
    <name evidence="9" type="ORF">GALL_275470</name>
</gene>
<dbReference type="EMBL" id="MLJW01000288">
    <property type="protein sequence ID" value="OIQ90529.1"/>
    <property type="molecule type" value="Genomic_DNA"/>
</dbReference>
<dbReference type="GO" id="GO:0015562">
    <property type="term" value="F:efflux transmembrane transporter activity"/>
    <property type="evidence" value="ECO:0007669"/>
    <property type="project" value="InterPro"/>
</dbReference>
<evidence type="ECO:0000256" key="7">
    <source>
        <dbReference type="ARBA" id="ARBA00023288"/>
    </source>
</evidence>
<name>A0A1J5R3N1_9ZZZZ</name>
<dbReference type="Gene3D" id="1.20.1600.10">
    <property type="entry name" value="Outer membrane efflux proteins (OEP)"/>
    <property type="match status" value="1"/>
</dbReference>